<feature type="transmembrane region" description="Helical" evidence="1">
    <location>
        <begin position="42"/>
        <end position="65"/>
    </location>
</feature>
<accession>A0A5J6LGQ0</accession>
<keyword evidence="1" id="KW-0472">Membrane</keyword>
<name>A0A5J6LGQ0_9GAMM</name>
<feature type="transmembrane region" description="Helical" evidence="1">
    <location>
        <begin position="6"/>
        <end position="30"/>
    </location>
</feature>
<dbReference type="KEGG" id="nik:F5I99_15390"/>
<proteinExistence type="predicted"/>
<evidence type="ECO:0000313" key="2">
    <source>
        <dbReference type="EMBL" id="QEW07765.1"/>
    </source>
</evidence>
<feature type="transmembrane region" description="Helical" evidence="1">
    <location>
        <begin position="85"/>
        <end position="106"/>
    </location>
</feature>
<keyword evidence="3" id="KW-1185">Reference proteome</keyword>
<protein>
    <recommendedName>
        <fullName evidence="4">Amino acid permease</fullName>
    </recommendedName>
</protein>
<gene>
    <name evidence="2" type="ORF">F5I99_15390</name>
</gene>
<keyword evidence="1" id="KW-0812">Transmembrane</keyword>
<organism evidence="2 3">
    <name type="scientific">Nitrincola iocasae</name>
    <dbReference type="NCBI Taxonomy" id="2614693"/>
    <lineage>
        <taxon>Bacteria</taxon>
        <taxon>Pseudomonadati</taxon>
        <taxon>Pseudomonadota</taxon>
        <taxon>Gammaproteobacteria</taxon>
        <taxon>Oceanospirillales</taxon>
        <taxon>Oceanospirillaceae</taxon>
        <taxon>Nitrincola</taxon>
    </lineage>
</organism>
<evidence type="ECO:0000256" key="1">
    <source>
        <dbReference type="SAM" id="Phobius"/>
    </source>
</evidence>
<keyword evidence="1" id="KW-1133">Transmembrane helix</keyword>
<reference evidence="2 3" key="1">
    <citation type="submission" date="2019-09" db="EMBL/GenBank/DDBJ databases">
        <title>Nitrincola iocasae sp. nov., a bacterium isolated from the sediment collected at a cold seep field in South China Sea.</title>
        <authorList>
            <person name="Zhang H."/>
            <person name="Wang H."/>
            <person name="Li C."/>
        </authorList>
    </citation>
    <scope>NUCLEOTIDE SEQUENCE [LARGE SCALE GENOMIC DNA]</scope>
    <source>
        <strain evidence="2 3">KXZD1103</strain>
    </source>
</reference>
<dbReference type="RefSeq" id="WP_151057509.1">
    <property type="nucleotide sequence ID" value="NZ_CP044222.1"/>
</dbReference>
<sequence length="111" mass="12364">MTLTGILTVLWYSALPWLWLIALMLVAFLAPQILARIKGYHFGAKGGIGSKVLPPIVAIASLYLLPIHTQSTISYVNTWVDWMNLISASIGLGIYAWLVLHPICYLRNRKA</sequence>
<dbReference type="AlphaFoldDB" id="A0A5J6LGQ0"/>
<dbReference type="EMBL" id="CP044222">
    <property type="protein sequence ID" value="QEW07765.1"/>
    <property type="molecule type" value="Genomic_DNA"/>
</dbReference>
<dbReference type="Proteomes" id="UP000325606">
    <property type="component" value="Chromosome"/>
</dbReference>
<evidence type="ECO:0000313" key="3">
    <source>
        <dbReference type="Proteomes" id="UP000325606"/>
    </source>
</evidence>
<evidence type="ECO:0008006" key="4">
    <source>
        <dbReference type="Google" id="ProtNLM"/>
    </source>
</evidence>